<organism evidence="2 3">
    <name type="scientific">Thlaspi arvense</name>
    <name type="common">Field penny-cress</name>
    <dbReference type="NCBI Taxonomy" id="13288"/>
    <lineage>
        <taxon>Eukaryota</taxon>
        <taxon>Viridiplantae</taxon>
        <taxon>Streptophyta</taxon>
        <taxon>Embryophyta</taxon>
        <taxon>Tracheophyta</taxon>
        <taxon>Spermatophyta</taxon>
        <taxon>Magnoliopsida</taxon>
        <taxon>eudicotyledons</taxon>
        <taxon>Gunneridae</taxon>
        <taxon>Pentapetalae</taxon>
        <taxon>rosids</taxon>
        <taxon>malvids</taxon>
        <taxon>Brassicales</taxon>
        <taxon>Brassicaceae</taxon>
        <taxon>Thlaspideae</taxon>
        <taxon>Thlaspi</taxon>
    </lineage>
</organism>
<comment type="caution">
    <text evidence="2">The sequence shown here is derived from an EMBL/GenBank/DDBJ whole genome shotgun (WGS) entry which is preliminary data.</text>
</comment>
<sequence>MRGAWRGQARGAMVGDTDEAVSGGHRGAAEALSGSEELGWKWDGTTRRTRGGAGTGEKDGNSHHSKLRNKLCEALEVVL</sequence>
<evidence type="ECO:0000256" key="1">
    <source>
        <dbReference type="SAM" id="MobiDB-lite"/>
    </source>
</evidence>
<dbReference type="AlphaFoldDB" id="A0AAU9S8F1"/>
<protein>
    <submittedName>
        <fullName evidence="2">Uncharacterized protein</fullName>
    </submittedName>
</protein>
<reference evidence="2 3" key="1">
    <citation type="submission" date="2022-03" db="EMBL/GenBank/DDBJ databases">
        <authorList>
            <person name="Nunn A."/>
            <person name="Chopra R."/>
            <person name="Nunn A."/>
            <person name="Contreras Garrido A."/>
        </authorList>
    </citation>
    <scope>NUCLEOTIDE SEQUENCE [LARGE SCALE GENOMIC DNA]</scope>
</reference>
<keyword evidence="3" id="KW-1185">Reference proteome</keyword>
<evidence type="ECO:0000313" key="3">
    <source>
        <dbReference type="Proteomes" id="UP000836841"/>
    </source>
</evidence>
<gene>
    <name evidence="2" type="ORF">TAV2_LOCUS12240</name>
</gene>
<dbReference type="EMBL" id="CAJVSB020000720">
    <property type="protein sequence ID" value="CAH2057578.1"/>
    <property type="molecule type" value="Genomic_DNA"/>
</dbReference>
<dbReference type="Proteomes" id="UP000836841">
    <property type="component" value="Unassembled WGS sequence"/>
</dbReference>
<evidence type="ECO:0000313" key="2">
    <source>
        <dbReference type="EMBL" id="CAH2057578.1"/>
    </source>
</evidence>
<name>A0AAU9S8F1_THLAR</name>
<proteinExistence type="predicted"/>
<feature type="region of interest" description="Disordered" evidence="1">
    <location>
        <begin position="1"/>
        <end position="67"/>
    </location>
</feature>
<accession>A0AAU9S8F1</accession>